<comment type="caution">
    <text evidence="1">The sequence shown here is derived from an EMBL/GenBank/DDBJ whole genome shotgun (WGS) entry which is preliminary data.</text>
</comment>
<dbReference type="Proteomes" id="UP000055024">
    <property type="component" value="Unassembled WGS sequence"/>
</dbReference>
<sequence>MIFLYLLKLREIRDGRSYIKAWTKQTRIIVVECEDEARAIVCDQSEVEFRRRIYDLDVVAIISLESSLSCPKSQ</sequence>
<dbReference type="AlphaFoldDB" id="A0A0V1H0P4"/>
<keyword evidence="2" id="KW-1185">Reference proteome</keyword>
<organism evidence="1 2">
    <name type="scientific">Trichinella zimbabwensis</name>
    <dbReference type="NCBI Taxonomy" id="268475"/>
    <lineage>
        <taxon>Eukaryota</taxon>
        <taxon>Metazoa</taxon>
        <taxon>Ecdysozoa</taxon>
        <taxon>Nematoda</taxon>
        <taxon>Enoplea</taxon>
        <taxon>Dorylaimia</taxon>
        <taxon>Trichinellida</taxon>
        <taxon>Trichinellidae</taxon>
        <taxon>Trichinella</taxon>
    </lineage>
</organism>
<accession>A0A0V1H0P4</accession>
<evidence type="ECO:0000313" key="1">
    <source>
        <dbReference type="EMBL" id="KRZ04075.1"/>
    </source>
</evidence>
<gene>
    <name evidence="1" type="ORF">T11_14796</name>
</gene>
<dbReference type="EMBL" id="JYDP01000173">
    <property type="protein sequence ID" value="KRZ04075.1"/>
    <property type="molecule type" value="Genomic_DNA"/>
</dbReference>
<evidence type="ECO:0000313" key="2">
    <source>
        <dbReference type="Proteomes" id="UP000055024"/>
    </source>
</evidence>
<protein>
    <submittedName>
        <fullName evidence="1">Uncharacterized protein</fullName>
    </submittedName>
</protein>
<reference evidence="1 2" key="1">
    <citation type="submission" date="2015-01" db="EMBL/GenBank/DDBJ databases">
        <title>Evolution of Trichinella species and genotypes.</title>
        <authorList>
            <person name="Korhonen P.K."/>
            <person name="Edoardo P."/>
            <person name="Giuseppe L.R."/>
            <person name="Gasser R.B."/>
        </authorList>
    </citation>
    <scope>NUCLEOTIDE SEQUENCE [LARGE SCALE GENOMIC DNA]</scope>
    <source>
        <strain evidence="1">ISS1029</strain>
    </source>
</reference>
<name>A0A0V1H0P4_9BILA</name>
<proteinExistence type="predicted"/>